<proteinExistence type="predicted"/>
<protein>
    <submittedName>
        <fullName evidence="2">Uncharacterized protein</fullName>
    </submittedName>
</protein>
<dbReference type="AlphaFoldDB" id="M2TGR7"/>
<evidence type="ECO:0000256" key="1">
    <source>
        <dbReference type="SAM" id="MobiDB-lite"/>
    </source>
</evidence>
<reference evidence="2 3" key="1">
    <citation type="journal article" date="2012" name="PLoS Pathog.">
        <title>Diverse lifestyles and strategies of plant pathogenesis encoded in the genomes of eighteen Dothideomycetes fungi.</title>
        <authorList>
            <person name="Ohm R.A."/>
            <person name="Feau N."/>
            <person name="Henrissat B."/>
            <person name="Schoch C.L."/>
            <person name="Horwitz B.A."/>
            <person name="Barry K.W."/>
            <person name="Condon B.J."/>
            <person name="Copeland A.C."/>
            <person name="Dhillon B."/>
            <person name="Glaser F."/>
            <person name="Hesse C.N."/>
            <person name="Kosti I."/>
            <person name="LaButti K."/>
            <person name="Lindquist E.A."/>
            <person name="Lucas S."/>
            <person name="Salamov A.A."/>
            <person name="Bradshaw R.E."/>
            <person name="Ciuffetti L."/>
            <person name="Hamelin R.C."/>
            <person name="Kema G.H.J."/>
            <person name="Lawrence C."/>
            <person name="Scott J.A."/>
            <person name="Spatafora J.W."/>
            <person name="Turgeon B.G."/>
            <person name="de Wit P.J.G.M."/>
            <person name="Zhong S."/>
            <person name="Goodwin S.B."/>
            <person name="Grigoriev I.V."/>
        </authorList>
    </citation>
    <scope>NUCLEOTIDE SEQUENCE [LARGE SCALE GENOMIC DNA]</scope>
    <source>
        <strain evidence="3">C5 / ATCC 48332 / race O</strain>
    </source>
</reference>
<dbReference type="OrthoDB" id="3694866at2759"/>
<feature type="compositionally biased region" description="Basic and acidic residues" evidence="1">
    <location>
        <begin position="283"/>
        <end position="294"/>
    </location>
</feature>
<accession>M2TGR7</accession>
<feature type="compositionally biased region" description="Acidic residues" evidence="1">
    <location>
        <begin position="258"/>
        <end position="282"/>
    </location>
</feature>
<dbReference type="EMBL" id="KB445569">
    <property type="protein sequence ID" value="EMD96630.1"/>
    <property type="molecule type" value="Genomic_DNA"/>
</dbReference>
<feature type="compositionally biased region" description="Acidic residues" evidence="1">
    <location>
        <begin position="180"/>
        <end position="214"/>
    </location>
</feature>
<evidence type="ECO:0000313" key="3">
    <source>
        <dbReference type="Proteomes" id="UP000016936"/>
    </source>
</evidence>
<dbReference type="OMA" id="CWAMREE"/>
<dbReference type="InterPro" id="IPR053129">
    <property type="entry name" value="Integrator_complex_assoc"/>
</dbReference>
<gene>
    <name evidence="2" type="ORF">COCHEDRAFT_1025151</name>
</gene>
<reference evidence="3" key="2">
    <citation type="journal article" date="2013" name="PLoS Genet.">
        <title>Comparative genome structure, secondary metabolite, and effector coding capacity across Cochliobolus pathogens.</title>
        <authorList>
            <person name="Condon B.J."/>
            <person name="Leng Y."/>
            <person name="Wu D."/>
            <person name="Bushley K.E."/>
            <person name="Ohm R.A."/>
            <person name="Otillar R."/>
            <person name="Martin J."/>
            <person name="Schackwitz W."/>
            <person name="Grimwood J."/>
            <person name="MohdZainudin N."/>
            <person name="Xue C."/>
            <person name="Wang R."/>
            <person name="Manning V.A."/>
            <person name="Dhillon B."/>
            <person name="Tu Z.J."/>
            <person name="Steffenson B.J."/>
            <person name="Salamov A."/>
            <person name="Sun H."/>
            <person name="Lowry S."/>
            <person name="LaButti K."/>
            <person name="Han J."/>
            <person name="Copeland A."/>
            <person name="Lindquist E."/>
            <person name="Barry K."/>
            <person name="Schmutz J."/>
            <person name="Baker S.E."/>
            <person name="Ciuffetti L.M."/>
            <person name="Grigoriev I.V."/>
            <person name="Zhong S."/>
            <person name="Turgeon B.G."/>
        </authorList>
    </citation>
    <scope>NUCLEOTIDE SEQUENCE [LARGE SCALE GENOMIC DNA]</scope>
    <source>
        <strain evidence="3">C5 / ATCC 48332 / race O</strain>
    </source>
</reference>
<feature type="region of interest" description="Disordered" evidence="1">
    <location>
        <begin position="1"/>
        <end position="30"/>
    </location>
</feature>
<name>M2TGR7_COCH5</name>
<evidence type="ECO:0000313" key="2">
    <source>
        <dbReference type="EMBL" id="EMD96630.1"/>
    </source>
</evidence>
<dbReference type="HOGENOM" id="CLU_674374_0_0_1"/>
<keyword evidence="3" id="KW-1185">Reference proteome</keyword>
<sequence length="470" mass="51244">MTAAVSTNGTPRYRSTLSSPSTESVTLASPLSPVPVSDFEDIFTMSPIDSETEIETDSNAAPVPMSFEVPLGPLSGYGGAPKPVPKYKKPATRLIKPVSEQPDYVYSFKGYDADALVLTDQQINSLGQAVDGKQHDAEPMGQSSPLYGETDSDDSDPFIYDHIILPSSSSSSSSDYYNAVDDDQYNASDEGDSPSDNNSFEDESAFNSNSDDDAFEAHDTNNDDVGSEPDSKPPSSPSSAASGLYFNDEADSEHNNDDDKDSNDSNDDDDNDSNNDNDDDDNDPNRSDNDNDEHKDEEDERNNDDYYNPEDYFIDTNNYNYSDDNESGDSSSRCSNLDSHPLYLPAPIYAIAPYLTYQSPPTAPTMLPPVPHNTPLALPSNAPSTDPRYSDLGTLEILHPHIRNMIYGFVLADSPTATSEENNTTGAQSDIGVRHSTAMADRNNMLLVCWAMREEVLDFLALPFSTSGDE</sequence>
<organism evidence="2 3">
    <name type="scientific">Cochliobolus heterostrophus (strain C5 / ATCC 48332 / race O)</name>
    <name type="common">Southern corn leaf blight fungus</name>
    <name type="synonym">Bipolaris maydis</name>
    <dbReference type="NCBI Taxonomy" id="701091"/>
    <lineage>
        <taxon>Eukaryota</taxon>
        <taxon>Fungi</taxon>
        <taxon>Dikarya</taxon>
        <taxon>Ascomycota</taxon>
        <taxon>Pezizomycotina</taxon>
        <taxon>Dothideomycetes</taxon>
        <taxon>Pleosporomycetidae</taxon>
        <taxon>Pleosporales</taxon>
        <taxon>Pleosporineae</taxon>
        <taxon>Pleosporaceae</taxon>
        <taxon>Bipolaris</taxon>
    </lineage>
</organism>
<dbReference type="PANTHER" id="PTHR48194">
    <property type="entry name" value="FINGER PROTEIN, PUTATIVE-RELATED"/>
    <property type="match status" value="1"/>
</dbReference>
<dbReference type="PANTHER" id="PTHR48194:SF1">
    <property type="entry name" value="INTEGRATOR COMPLEX SUBUNIT 10-LIKE PROTEIN"/>
    <property type="match status" value="1"/>
</dbReference>
<feature type="compositionally biased region" description="Polar residues" evidence="1">
    <location>
        <begin position="315"/>
        <end position="335"/>
    </location>
</feature>
<dbReference type="Proteomes" id="UP000016936">
    <property type="component" value="Unassembled WGS sequence"/>
</dbReference>
<feature type="compositionally biased region" description="Polar residues" evidence="1">
    <location>
        <begin position="1"/>
        <end position="29"/>
    </location>
</feature>
<feature type="region of interest" description="Disordered" evidence="1">
    <location>
        <begin position="128"/>
        <end position="335"/>
    </location>
</feature>